<dbReference type="EMBL" id="JTDE01005747">
    <property type="protein sequence ID" value="KAF7247582.1"/>
    <property type="molecule type" value="Genomic_DNA"/>
</dbReference>
<gene>
    <name evidence="1" type="ORF">EG68_09664</name>
</gene>
<proteinExistence type="predicted"/>
<keyword evidence="2" id="KW-1185">Reference proteome</keyword>
<comment type="caution">
    <text evidence="1">The sequence shown here is derived from an EMBL/GenBank/DDBJ whole genome shotgun (WGS) entry which is preliminary data.</text>
</comment>
<dbReference type="Proteomes" id="UP000822476">
    <property type="component" value="Unassembled WGS sequence"/>
</dbReference>
<evidence type="ECO:0000313" key="2">
    <source>
        <dbReference type="Proteomes" id="UP000822476"/>
    </source>
</evidence>
<dbReference type="AlphaFoldDB" id="A0A8S9YKK5"/>
<reference evidence="1" key="1">
    <citation type="submission" date="2019-07" db="EMBL/GenBank/DDBJ databases">
        <title>Annotation for the trematode Paragonimus miyazaki's.</title>
        <authorList>
            <person name="Choi Y.-J."/>
        </authorList>
    </citation>
    <scope>NUCLEOTIDE SEQUENCE</scope>
    <source>
        <strain evidence="1">Japan</strain>
    </source>
</reference>
<organism evidence="1 2">
    <name type="scientific">Paragonimus skrjabini miyazakii</name>
    <dbReference type="NCBI Taxonomy" id="59628"/>
    <lineage>
        <taxon>Eukaryota</taxon>
        <taxon>Metazoa</taxon>
        <taxon>Spiralia</taxon>
        <taxon>Lophotrochozoa</taxon>
        <taxon>Platyhelminthes</taxon>
        <taxon>Trematoda</taxon>
        <taxon>Digenea</taxon>
        <taxon>Plagiorchiida</taxon>
        <taxon>Troglotremata</taxon>
        <taxon>Troglotrematidae</taxon>
        <taxon>Paragonimus</taxon>
    </lineage>
</organism>
<protein>
    <submittedName>
        <fullName evidence="1">Uncharacterized protein</fullName>
    </submittedName>
</protein>
<accession>A0A8S9YKK5</accession>
<dbReference type="OrthoDB" id="6242193at2759"/>
<name>A0A8S9YKK5_9TREM</name>
<evidence type="ECO:0000313" key="1">
    <source>
        <dbReference type="EMBL" id="KAF7247582.1"/>
    </source>
</evidence>
<sequence length="127" mass="13965">MPQLPTNEIPLLMMDAFTIANQMREKLAKLDIHKAAGPDGIPPTLLKPIADFLVELLARLPSAVFERAELPQECRLAAITPTYMEGGRKDPEGYRLVGLTHVLLQSAESILRNKAAGHATKNWVLNA</sequence>